<accession>A0A7U2NIY3</accession>
<organism evidence="2 3">
    <name type="scientific">Flavobacterium psychrophilum</name>
    <dbReference type="NCBI Taxonomy" id="96345"/>
    <lineage>
        <taxon>Bacteria</taxon>
        <taxon>Pseudomonadati</taxon>
        <taxon>Bacteroidota</taxon>
        <taxon>Flavobacteriia</taxon>
        <taxon>Flavobacteriales</taxon>
        <taxon>Flavobacteriaceae</taxon>
        <taxon>Flavobacterium</taxon>
    </lineage>
</organism>
<evidence type="ECO:0000259" key="1">
    <source>
        <dbReference type="SMART" id="SM00305"/>
    </source>
</evidence>
<dbReference type="SMART" id="SM00305">
    <property type="entry name" value="HintC"/>
    <property type="match status" value="1"/>
</dbReference>
<sequence>MIQTYNTETNTAEIKEVLLPEISNSDSFVEIKFEDGTLNTNTLTHPYYVVKKGWCSYDSKEAIKKYNVKVDTLKKGDYVYKLNNNGTVQNLKIISIKIIKMKQKTYNLSNIKDNHNFFANGILVHNRS</sequence>
<name>A0A7U2NIY3_FLAPS</name>
<dbReference type="AlphaFoldDB" id="A0A7U2NIY3"/>
<gene>
    <name evidence="2" type="ORF">H0H26_00130</name>
</gene>
<dbReference type="SUPFAM" id="SSF51294">
    <property type="entry name" value="Hedgehog/intein (Hint) domain"/>
    <property type="match status" value="1"/>
</dbReference>
<dbReference type="InterPro" id="IPR003586">
    <property type="entry name" value="Hint_dom_C"/>
</dbReference>
<dbReference type="Pfam" id="PF08517">
    <property type="entry name" value="AXH"/>
    <property type="match status" value="1"/>
</dbReference>
<feature type="domain" description="Hint" evidence="1">
    <location>
        <begin position="85"/>
        <end position="128"/>
    </location>
</feature>
<dbReference type="Gene3D" id="2.170.16.10">
    <property type="entry name" value="Hedgehog/Intein (Hint) domain"/>
    <property type="match status" value="1"/>
</dbReference>
<proteinExistence type="predicted"/>
<dbReference type="PROSITE" id="PS50818">
    <property type="entry name" value="INTEIN_C_TER"/>
    <property type="match status" value="1"/>
</dbReference>
<dbReference type="GO" id="GO:0003723">
    <property type="term" value="F:RNA binding"/>
    <property type="evidence" value="ECO:0007669"/>
    <property type="project" value="InterPro"/>
</dbReference>
<protein>
    <recommendedName>
        <fullName evidence="1">Hint domain-containing protein</fullName>
    </recommendedName>
</protein>
<dbReference type="EMBL" id="CP059075">
    <property type="protein sequence ID" value="QRE05337.1"/>
    <property type="molecule type" value="Genomic_DNA"/>
</dbReference>
<evidence type="ECO:0000313" key="2">
    <source>
        <dbReference type="EMBL" id="QRE05337.1"/>
    </source>
</evidence>
<dbReference type="InterPro" id="IPR030934">
    <property type="entry name" value="Intein_C"/>
</dbReference>
<dbReference type="RefSeq" id="WP_063742821.1">
    <property type="nucleotide sequence ID" value="NZ_CP059075.1"/>
</dbReference>
<dbReference type="InterPro" id="IPR036844">
    <property type="entry name" value="Hint_dom_sf"/>
</dbReference>
<dbReference type="NCBIfam" id="TIGR01443">
    <property type="entry name" value="intein_Cterm"/>
    <property type="match status" value="1"/>
</dbReference>
<dbReference type="InterPro" id="IPR003652">
    <property type="entry name" value="Ataxin_AXH_dom"/>
</dbReference>
<evidence type="ECO:0000313" key="3">
    <source>
        <dbReference type="Proteomes" id="UP000596329"/>
    </source>
</evidence>
<reference evidence="2 3" key="1">
    <citation type="submission" date="2020-07" db="EMBL/GenBank/DDBJ databases">
        <title>Genomic characterization of Flavobacterium psychrophilum strains.</title>
        <authorList>
            <person name="Castillo D."/>
            <person name="Jorgensen J."/>
            <person name="Middelboe M."/>
        </authorList>
    </citation>
    <scope>NUCLEOTIDE SEQUENCE [LARGE SCALE GENOMIC DNA]</scope>
    <source>
        <strain evidence="2 3">FPS-R7</strain>
    </source>
</reference>
<dbReference type="Proteomes" id="UP000596329">
    <property type="component" value="Chromosome"/>
</dbReference>